<protein>
    <submittedName>
        <fullName evidence="4">Lysophospholipid acyltransferase family protein</fullName>
    </submittedName>
</protein>
<name>A0ABW5R084_9BACL</name>
<keyword evidence="2 4" id="KW-0012">Acyltransferase</keyword>
<comment type="caution">
    <text evidence="4">The sequence shown here is derived from an EMBL/GenBank/DDBJ whole genome shotgun (WGS) entry which is preliminary data.</text>
</comment>
<keyword evidence="5" id="KW-1185">Reference proteome</keyword>
<feature type="domain" description="Phospholipid/glycerol acyltransferase" evidence="3">
    <location>
        <begin position="34"/>
        <end position="143"/>
    </location>
</feature>
<dbReference type="GO" id="GO:0016746">
    <property type="term" value="F:acyltransferase activity"/>
    <property type="evidence" value="ECO:0007669"/>
    <property type="project" value="UniProtKB-KW"/>
</dbReference>
<accession>A0ABW5R084</accession>
<dbReference type="PANTHER" id="PTHR10434">
    <property type="entry name" value="1-ACYL-SN-GLYCEROL-3-PHOSPHATE ACYLTRANSFERASE"/>
    <property type="match status" value="1"/>
</dbReference>
<evidence type="ECO:0000259" key="3">
    <source>
        <dbReference type="SMART" id="SM00563"/>
    </source>
</evidence>
<dbReference type="Pfam" id="PF01553">
    <property type="entry name" value="Acyltransferase"/>
    <property type="match status" value="1"/>
</dbReference>
<gene>
    <name evidence="4" type="ORF">ACFSW5_17160</name>
</gene>
<dbReference type="PANTHER" id="PTHR10434:SF11">
    <property type="entry name" value="1-ACYL-SN-GLYCEROL-3-PHOSPHATE ACYLTRANSFERASE"/>
    <property type="match status" value="1"/>
</dbReference>
<evidence type="ECO:0000256" key="2">
    <source>
        <dbReference type="ARBA" id="ARBA00023315"/>
    </source>
</evidence>
<dbReference type="SUPFAM" id="SSF69593">
    <property type="entry name" value="Glycerol-3-phosphate (1)-acyltransferase"/>
    <property type="match status" value="1"/>
</dbReference>
<dbReference type="CDD" id="cd07989">
    <property type="entry name" value="LPLAT_AGPAT-like"/>
    <property type="match status" value="1"/>
</dbReference>
<organism evidence="4 5">
    <name type="scientific">Paenibacillus thailandensis</name>
    <dbReference type="NCBI Taxonomy" id="393250"/>
    <lineage>
        <taxon>Bacteria</taxon>
        <taxon>Bacillati</taxon>
        <taxon>Bacillota</taxon>
        <taxon>Bacilli</taxon>
        <taxon>Bacillales</taxon>
        <taxon>Paenibacillaceae</taxon>
        <taxon>Paenibacillus</taxon>
    </lineage>
</organism>
<dbReference type="SMART" id="SM00563">
    <property type="entry name" value="PlsC"/>
    <property type="match status" value="1"/>
</dbReference>
<sequence>MLYPVAKFILRSLYRLLFRLEAAGVENVPSSGPLILASNHVSNFDPPTVGILIERKVHFMAKIELFKVPVLGPIIRRLGAFPVNRGGVSKDAIKAAIALLEEGKTMAIFPEGSRNSGGAGKKGMALIAHRSGALIVPVAITGGYKLFGKTKVSYGQPIDPKAIIDPHSEDPLGQITEAVMTRIRELAEGRQ</sequence>
<evidence type="ECO:0000313" key="4">
    <source>
        <dbReference type="EMBL" id="MFD2661987.1"/>
    </source>
</evidence>
<reference evidence="5" key="1">
    <citation type="journal article" date="2019" name="Int. J. Syst. Evol. Microbiol.">
        <title>The Global Catalogue of Microorganisms (GCM) 10K type strain sequencing project: providing services to taxonomists for standard genome sequencing and annotation.</title>
        <authorList>
            <consortium name="The Broad Institute Genomics Platform"/>
            <consortium name="The Broad Institute Genome Sequencing Center for Infectious Disease"/>
            <person name="Wu L."/>
            <person name="Ma J."/>
        </authorList>
    </citation>
    <scope>NUCLEOTIDE SEQUENCE [LARGE SCALE GENOMIC DNA]</scope>
    <source>
        <strain evidence="5">TISTR 1827</strain>
    </source>
</reference>
<proteinExistence type="predicted"/>
<dbReference type="EMBL" id="JBHUMY010000020">
    <property type="protein sequence ID" value="MFD2661987.1"/>
    <property type="molecule type" value="Genomic_DNA"/>
</dbReference>
<dbReference type="RefSeq" id="WP_379275625.1">
    <property type="nucleotide sequence ID" value="NZ_JBHUGT010000029.1"/>
</dbReference>
<evidence type="ECO:0000313" key="5">
    <source>
        <dbReference type="Proteomes" id="UP001597493"/>
    </source>
</evidence>
<evidence type="ECO:0000256" key="1">
    <source>
        <dbReference type="ARBA" id="ARBA00022679"/>
    </source>
</evidence>
<dbReference type="Proteomes" id="UP001597493">
    <property type="component" value="Unassembled WGS sequence"/>
</dbReference>
<keyword evidence="1" id="KW-0808">Transferase</keyword>
<dbReference type="InterPro" id="IPR002123">
    <property type="entry name" value="Plipid/glycerol_acylTrfase"/>
</dbReference>